<dbReference type="InterPro" id="IPR028082">
    <property type="entry name" value="Peripla_BP_I"/>
</dbReference>
<evidence type="ECO:0000256" key="1">
    <source>
        <dbReference type="ARBA" id="ARBA00023015"/>
    </source>
</evidence>
<dbReference type="PROSITE" id="PS50932">
    <property type="entry name" value="HTH_LACI_2"/>
    <property type="match status" value="1"/>
</dbReference>
<dbReference type="Pfam" id="PF00356">
    <property type="entry name" value="LacI"/>
    <property type="match status" value="1"/>
</dbReference>
<dbReference type="PANTHER" id="PTHR30146:SF145">
    <property type="entry name" value="RIBOSE OPERON REPRESSOR"/>
    <property type="match status" value="1"/>
</dbReference>
<dbReference type="CDD" id="cd01392">
    <property type="entry name" value="HTH_LacI"/>
    <property type="match status" value="1"/>
</dbReference>
<keyword evidence="6" id="KW-1185">Reference proteome</keyword>
<dbReference type="OrthoDB" id="156657at2"/>
<dbReference type="SUPFAM" id="SSF47413">
    <property type="entry name" value="lambda repressor-like DNA-binding domains"/>
    <property type="match status" value="1"/>
</dbReference>
<protein>
    <submittedName>
        <fullName evidence="5">LacI family transcriptional regulator</fullName>
    </submittedName>
</protein>
<dbReference type="PROSITE" id="PS00356">
    <property type="entry name" value="HTH_LACI_1"/>
    <property type="match status" value="1"/>
</dbReference>
<dbReference type="SUPFAM" id="SSF53822">
    <property type="entry name" value="Periplasmic binding protein-like I"/>
    <property type="match status" value="1"/>
</dbReference>
<dbReference type="Pfam" id="PF13377">
    <property type="entry name" value="Peripla_BP_3"/>
    <property type="match status" value="1"/>
</dbReference>
<dbReference type="CDD" id="cd19977">
    <property type="entry name" value="PBP1_EndR-like"/>
    <property type="match status" value="1"/>
</dbReference>
<sequence length="334" mass="36654">MSSIKDVAKAANVSTATVSRVLAKHPHVRPALRERVLAAVAQLEYRPNLIARNLRSQQSKTLGLIVSDIRNPFFTAVSRAVEDTAYAHGYNLLLCNTDENPEKELLYLQLMGAEQVAGVIFSPTLQTLNRWHELHLSFPTVLIDRSLRSGDVDAVLLDNLSAGSLLAQHLLSQGYRRIGAIFGEASTTGRERQRGFEAALHDAGLSIQPEYVRFVRPQSEAGYHTTLELLGLPEPPQVIFTSNSLLTAGALQAIREQGLHIPAQIGLVGFDDTAWASLVQPAITVLAQPTDEIGRSATELLLQRVADPQRPTRKIILQGELIVRESSVEQRGRT</sequence>
<dbReference type="SMART" id="SM00354">
    <property type="entry name" value="HTH_LACI"/>
    <property type="match status" value="1"/>
</dbReference>
<dbReference type="RefSeq" id="WP_054535404.1">
    <property type="nucleotide sequence ID" value="NZ_LGKP01000024.1"/>
</dbReference>
<dbReference type="STRING" id="70996.SE18_15640"/>
<dbReference type="EMBL" id="LGKP01000024">
    <property type="protein sequence ID" value="KPL85679.1"/>
    <property type="molecule type" value="Genomic_DNA"/>
</dbReference>
<dbReference type="GO" id="GO:0003700">
    <property type="term" value="F:DNA-binding transcription factor activity"/>
    <property type="evidence" value="ECO:0007669"/>
    <property type="project" value="TreeGrafter"/>
</dbReference>
<organism evidence="5 6">
    <name type="scientific">Herpetosiphon geysericola</name>
    <dbReference type="NCBI Taxonomy" id="70996"/>
    <lineage>
        <taxon>Bacteria</taxon>
        <taxon>Bacillati</taxon>
        <taxon>Chloroflexota</taxon>
        <taxon>Chloroflexia</taxon>
        <taxon>Herpetosiphonales</taxon>
        <taxon>Herpetosiphonaceae</taxon>
        <taxon>Herpetosiphon</taxon>
    </lineage>
</organism>
<dbReference type="PANTHER" id="PTHR30146">
    <property type="entry name" value="LACI-RELATED TRANSCRIPTIONAL REPRESSOR"/>
    <property type="match status" value="1"/>
</dbReference>
<dbReference type="AlphaFoldDB" id="A0A0P6YKF3"/>
<proteinExistence type="predicted"/>
<dbReference type="Gene3D" id="3.40.50.2300">
    <property type="match status" value="2"/>
</dbReference>
<accession>A0A0P6YKF3</accession>
<keyword evidence="3" id="KW-0804">Transcription</keyword>
<comment type="caution">
    <text evidence="5">The sequence shown here is derived from an EMBL/GenBank/DDBJ whole genome shotgun (WGS) entry which is preliminary data.</text>
</comment>
<dbReference type="Gene3D" id="1.10.260.40">
    <property type="entry name" value="lambda repressor-like DNA-binding domains"/>
    <property type="match status" value="1"/>
</dbReference>
<evidence type="ECO:0000256" key="2">
    <source>
        <dbReference type="ARBA" id="ARBA00023125"/>
    </source>
</evidence>
<dbReference type="GO" id="GO:0000976">
    <property type="term" value="F:transcription cis-regulatory region binding"/>
    <property type="evidence" value="ECO:0007669"/>
    <property type="project" value="TreeGrafter"/>
</dbReference>
<evidence type="ECO:0000259" key="4">
    <source>
        <dbReference type="PROSITE" id="PS50932"/>
    </source>
</evidence>
<keyword evidence="2" id="KW-0238">DNA-binding</keyword>
<evidence type="ECO:0000313" key="5">
    <source>
        <dbReference type="EMBL" id="KPL85679.1"/>
    </source>
</evidence>
<dbReference type="PATRIC" id="fig|70996.4.peg.3918"/>
<gene>
    <name evidence="5" type="ORF">SE18_15640</name>
</gene>
<evidence type="ECO:0000256" key="3">
    <source>
        <dbReference type="ARBA" id="ARBA00023163"/>
    </source>
</evidence>
<dbReference type="InterPro" id="IPR046335">
    <property type="entry name" value="LacI/GalR-like_sensor"/>
</dbReference>
<dbReference type="Proteomes" id="UP000050277">
    <property type="component" value="Unassembled WGS sequence"/>
</dbReference>
<evidence type="ECO:0000313" key="6">
    <source>
        <dbReference type="Proteomes" id="UP000050277"/>
    </source>
</evidence>
<dbReference type="InterPro" id="IPR010982">
    <property type="entry name" value="Lambda_DNA-bd_dom_sf"/>
</dbReference>
<name>A0A0P6YKF3_9CHLR</name>
<feature type="domain" description="HTH lacI-type" evidence="4">
    <location>
        <begin position="2"/>
        <end position="56"/>
    </location>
</feature>
<keyword evidence="1" id="KW-0805">Transcription regulation</keyword>
<dbReference type="InterPro" id="IPR000843">
    <property type="entry name" value="HTH_LacI"/>
</dbReference>
<reference evidence="5 6" key="1">
    <citation type="submission" date="2015-07" db="EMBL/GenBank/DDBJ databases">
        <title>Whole genome sequence of Herpetosiphon geysericola DSM 7119.</title>
        <authorList>
            <person name="Hemp J."/>
            <person name="Ward L.M."/>
            <person name="Pace L.A."/>
            <person name="Fischer W.W."/>
        </authorList>
    </citation>
    <scope>NUCLEOTIDE SEQUENCE [LARGE SCALE GENOMIC DNA]</scope>
    <source>
        <strain evidence="5 6">DSM 7119</strain>
    </source>
</reference>